<keyword evidence="1" id="KW-0479">Metal-binding</keyword>
<feature type="region of interest" description="Disordered" evidence="5">
    <location>
        <begin position="1"/>
        <end position="99"/>
    </location>
</feature>
<reference evidence="8" key="3">
    <citation type="journal article" date="2018" name="Mol. Plant Microbe Interact.">
        <title>Genome sequence resources for the wheat stripe rust pathogen (Puccinia striiformis f. sp. tritici) and the barley stripe rust pathogen (Puccinia striiformis f. sp. hordei).</title>
        <authorList>
            <person name="Xia C."/>
            <person name="Wang M."/>
            <person name="Yin C."/>
            <person name="Cornejo O.E."/>
            <person name="Hulbert S.H."/>
            <person name="Chen X."/>
        </authorList>
    </citation>
    <scope>NUCLEOTIDE SEQUENCE [LARGE SCALE GENOMIC DNA]</scope>
    <source>
        <strain evidence="8">93TX-2</strain>
    </source>
</reference>
<evidence type="ECO:0000313" key="7">
    <source>
        <dbReference type="EMBL" id="POW20235.1"/>
    </source>
</evidence>
<dbReference type="VEuPathDB" id="FungiDB:PSTT_02182"/>
<evidence type="ECO:0000313" key="8">
    <source>
        <dbReference type="Proteomes" id="UP000238274"/>
    </source>
</evidence>
<dbReference type="SUPFAM" id="SSF57850">
    <property type="entry name" value="RING/U-box"/>
    <property type="match status" value="1"/>
</dbReference>
<dbReference type="VEuPathDB" id="FungiDB:PSHT_03759"/>
<dbReference type="GO" id="GO:0008270">
    <property type="term" value="F:zinc ion binding"/>
    <property type="evidence" value="ECO:0007669"/>
    <property type="project" value="UniProtKB-KW"/>
</dbReference>
<reference evidence="8" key="2">
    <citation type="journal article" date="2018" name="BMC Genomics">
        <title>Genomic insights into host adaptation between the wheat stripe rust pathogen (Puccinia striiformis f. sp. tritici) and the barley stripe rust pathogen (Puccinia striiformis f. sp. hordei).</title>
        <authorList>
            <person name="Xia C."/>
            <person name="Wang M."/>
            <person name="Yin C."/>
            <person name="Cornejo O.E."/>
            <person name="Hulbert S.H."/>
            <person name="Chen X."/>
        </authorList>
    </citation>
    <scope>NUCLEOTIDE SEQUENCE [LARGE SCALE GENOMIC DNA]</scope>
    <source>
        <strain evidence="8">93TX-2</strain>
    </source>
</reference>
<dbReference type="InterPro" id="IPR013083">
    <property type="entry name" value="Znf_RING/FYVE/PHD"/>
</dbReference>
<sequence>MDPDSQPVEDLCATSPSGIRDYPRQDHSAAHVQEEEAAAALGEPSGPQHVQEAEAATPLGELSGSQGIQEDEAAAAPGEPSGSQGEAQDDSLESNAPETVQTHDTLTLKQVIQTLTTKNQVTLQNFFNGTNRMAAELVNNPNRRSFTPEETLAHVGDLGAIQRIAESLDQYTSRLLEGFLAQAMQLHRVAAAEQDIRRLLEDLTNTHPMALLSAGPKTENPSCAVCVEEYVKSDGIVCLQCHISHHFHRACIQKWLETCALVHHHLTCPICRANIEFMEQ</sequence>
<dbReference type="OrthoDB" id="8062037at2759"/>
<dbReference type="InterPro" id="IPR001841">
    <property type="entry name" value="Znf_RING"/>
</dbReference>
<protein>
    <recommendedName>
        <fullName evidence="6">RING-type domain-containing protein</fullName>
    </recommendedName>
</protein>
<evidence type="ECO:0000256" key="1">
    <source>
        <dbReference type="ARBA" id="ARBA00022723"/>
    </source>
</evidence>
<name>A0A2S4WEM6_9BASI</name>
<organism evidence="7 8">
    <name type="scientific">Puccinia striiformis</name>
    <dbReference type="NCBI Taxonomy" id="27350"/>
    <lineage>
        <taxon>Eukaryota</taxon>
        <taxon>Fungi</taxon>
        <taxon>Dikarya</taxon>
        <taxon>Basidiomycota</taxon>
        <taxon>Pucciniomycotina</taxon>
        <taxon>Pucciniomycetes</taxon>
        <taxon>Pucciniales</taxon>
        <taxon>Pucciniaceae</taxon>
        <taxon>Puccinia</taxon>
    </lineage>
</organism>
<evidence type="ECO:0000256" key="4">
    <source>
        <dbReference type="PROSITE-ProRule" id="PRU00175"/>
    </source>
</evidence>
<dbReference type="Pfam" id="PF13639">
    <property type="entry name" value="zf-RING_2"/>
    <property type="match status" value="1"/>
</dbReference>
<comment type="caution">
    <text evidence="7">The sequence shown here is derived from an EMBL/GenBank/DDBJ whole genome shotgun (WGS) entry which is preliminary data.</text>
</comment>
<evidence type="ECO:0000256" key="3">
    <source>
        <dbReference type="ARBA" id="ARBA00022833"/>
    </source>
</evidence>
<keyword evidence="2 4" id="KW-0863">Zinc-finger</keyword>
<dbReference type="InterPro" id="IPR052788">
    <property type="entry name" value="RING-type_E3_ligase_ATL"/>
</dbReference>
<feature type="domain" description="RING-type" evidence="6">
    <location>
        <begin position="223"/>
        <end position="272"/>
    </location>
</feature>
<dbReference type="PROSITE" id="PS50089">
    <property type="entry name" value="ZF_RING_2"/>
    <property type="match status" value="1"/>
</dbReference>
<gene>
    <name evidence="7" type="ORF">PSHT_03759</name>
</gene>
<feature type="non-terminal residue" evidence="7">
    <location>
        <position position="280"/>
    </location>
</feature>
<feature type="compositionally biased region" description="Basic and acidic residues" evidence="5">
    <location>
        <begin position="21"/>
        <end position="34"/>
    </location>
</feature>
<keyword evidence="8" id="KW-1185">Reference proteome</keyword>
<dbReference type="AlphaFoldDB" id="A0A2S4WEM6"/>
<accession>A0A2S4WEM6</accession>
<evidence type="ECO:0000256" key="5">
    <source>
        <dbReference type="SAM" id="MobiDB-lite"/>
    </source>
</evidence>
<dbReference type="EMBL" id="PKSM01000036">
    <property type="protein sequence ID" value="POW20235.1"/>
    <property type="molecule type" value="Genomic_DNA"/>
</dbReference>
<dbReference type="PANTHER" id="PTHR45798:SF97">
    <property type="entry name" value="ALCOHOL-SENSITIVE RING FINGER PROTEIN 1"/>
    <property type="match status" value="1"/>
</dbReference>
<proteinExistence type="predicted"/>
<dbReference type="Gene3D" id="3.30.40.10">
    <property type="entry name" value="Zinc/RING finger domain, C3HC4 (zinc finger)"/>
    <property type="match status" value="1"/>
</dbReference>
<evidence type="ECO:0000256" key="2">
    <source>
        <dbReference type="ARBA" id="ARBA00022771"/>
    </source>
</evidence>
<dbReference type="PANTHER" id="PTHR45798">
    <property type="entry name" value="RING-H2 FINGER PROTEIN ATL61-RELATED-RELATED"/>
    <property type="match status" value="1"/>
</dbReference>
<evidence type="ECO:0000259" key="6">
    <source>
        <dbReference type="PROSITE" id="PS50089"/>
    </source>
</evidence>
<keyword evidence="3" id="KW-0862">Zinc</keyword>
<reference evidence="7 8" key="1">
    <citation type="submission" date="2017-12" db="EMBL/GenBank/DDBJ databases">
        <title>Gene loss provides genomic basis for host adaptation in cereal stripe rust fungi.</title>
        <authorList>
            <person name="Xia C."/>
        </authorList>
    </citation>
    <scope>NUCLEOTIDE SEQUENCE [LARGE SCALE GENOMIC DNA]</scope>
    <source>
        <strain evidence="7 8">93TX-2</strain>
    </source>
</reference>
<dbReference type="Proteomes" id="UP000238274">
    <property type="component" value="Unassembled WGS sequence"/>
</dbReference>